<organism evidence="3 4">
    <name type="scientific">Proteus phage VB_PmiS-Isfahan</name>
    <dbReference type="NCBI Taxonomy" id="1969841"/>
    <lineage>
        <taxon>Viruses</taxon>
        <taxon>Duplodnaviria</taxon>
        <taxon>Heunggongvirae</taxon>
        <taxon>Uroviricota</taxon>
        <taxon>Caudoviricetes</taxon>
        <taxon>Gorganvirus</taxon>
        <taxon>Gorganvirus isfahan</taxon>
    </lineage>
</organism>
<protein>
    <submittedName>
        <fullName evidence="3">Helicase DEXDc superfamily protein</fullName>
    </submittedName>
</protein>
<dbReference type="Gene3D" id="3.40.50.300">
    <property type="entry name" value="P-loop containing nucleotide triphosphate hydrolases"/>
    <property type="match status" value="2"/>
</dbReference>
<keyword evidence="3" id="KW-0378">Hydrolase</keyword>
<dbReference type="RefSeq" id="YP_009600586.1">
    <property type="nucleotide sequence ID" value="NC_041925.1"/>
</dbReference>
<evidence type="ECO:0000259" key="1">
    <source>
        <dbReference type="PROSITE" id="PS51192"/>
    </source>
</evidence>
<keyword evidence="3" id="KW-0067">ATP-binding</keyword>
<name>A0A1U9ZA58_9CAUD</name>
<dbReference type="SUPFAM" id="SSF52540">
    <property type="entry name" value="P-loop containing nucleoside triphosphate hydrolases"/>
    <property type="match status" value="1"/>
</dbReference>
<dbReference type="Pfam" id="PF04851">
    <property type="entry name" value="ResIII"/>
    <property type="match status" value="1"/>
</dbReference>
<dbReference type="Pfam" id="PF00271">
    <property type="entry name" value="Helicase_C"/>
    <property type="match status" value="1"/>
</dbReference>
<dbReference type="GO" id="GO:0036121">
    <property type="term" value="F:double-stranded DNA helicase activity"/>
    <property type="evidence" value="ECO:0007669"/>
    <property type="project" value="TreeGrafter"/>
</dbReference>
<dbReference type="InterPro" id="IPR050742">
    <property type="entry name" value="Helicase_Restrict-Modif_Enz"/>
</dbReference>
<dbReference type="SMART" id="SM00487">
    <property type="entry name" value="DEXDc"/>
    <property type="match status" value="1"/>
</dbReference>
<feature type="domain" description="Helicase ATP-binding" evidence="1">
    <location>
        <begin position="17"/>
        <end position="180"/>
    </location>
</feature>
<dbReference type="InterPro" id="IPR027417">
    <property type="entry name" value="P-loop_NTPase"/>
</dbReference>
<dbReference type="EMBL" id="KY742649">
    <property type="protein sequence ID" value="AQZ54588.1"/>
    <property type="molecule type" value="Genomic_DNA"/>
</dbReference>
<keyword evidence="3" id="KW-0347">Helicase</keyword>
<dbReference type="PROSITE" id="PS51194">
    <property type="entry name" value="HELICASE_CTER"/>
    <property type="match status" value="1"/>
</dbReference>
<dbReference type="OrthoDB" id="1659at10239"/>
<dbReference type="GO" id="GO:0016787">
    <property type="term" value="F:hydrolase activity"/>
    <property type="evidence" value="ECO:0007669"/>
    <property type="project" value="InterPro"/>
</dbReference>
<dbReference type="GO" id="GO:0061749">
    <property type="term" value="F:forked DNA-dependent helicase activity"/>
    <property type="evidence" value="ECO:0007669"/>
    <property type="project" value="TreeGrafter"/>
</dbReference>
<sequence length="547" mass="60920">MQPLRPHQVDAVERVSECWKAGDKDVCLVLPTGAGKTRVMAEFARLETGITLIVAHRKELVSQIALAVATQKVKHRFIAQKSAIKFATNQQMKKLGHSYFVPVANVIIASAQTLVNAKYERWHDEVSLYMTDEGHHLIKGSTWGKCREKFKNARGLCVTATPIRADGKGLGRHASGYVDSMIVGPSMRELIKLNYLADYDLVIEETDLDLAMVEISKTTGDYSKPQLNKAVSESRIVGDSVETWLKYAKDRLTVVFAVSVESSEELAEEFRQHGIKAEAISAKNSDEERASILDRFEKRKTLVLVNCDLFGEGFDAPAIECCMMDRPTESYSLFCQQFGRALRYVPGKRALIIDKVGNIRRFMARGFPLPDNHYHWSLDDAEKKSAGKSEDAESVTTCTNVPACGFPYPSDLACCPYCGEVPIKTERKGPPRVEGNLTLLTPEELEELRSALVDTSRDPNSVKEMMLKAGAPTVAAMGAAKNIRLLNEAQNNLRESIAVWAGRQRDNGLSAEEAMKKFYKTFGIDIMTAQSLNRKEAEKLNETIRMV</sequence>
<dbReference type="Proteomes" id="UP000221468">
    <property type="component" value="Segment"/>
</dbReference>
<dbReference type="KEGG" id="vg:40076392"/>
<evidence type="ECO:0000313" key="3">
    <source>
        <dbReference type="EMBL" id="AQZ54588.1"/>
    </source>
</evidence>
<reference evidence="3 4" key="1">
    <citation type="journal article" date="2019" name="Genomics">
        <title>Genomic analyses of a novel bacteriophage (VB_PmiS-Isfahan) within Siphoviridae family infecting Proteus mirabilis.</title>
        <authorList>
            <person name="Yazdi M."/>
            <person name="Bouzari M."/>
            <person name="Ghaemi E.A."/>
        </authorList>
    </citation>
    <scope>NUCLEOTIDE SEQUENCE [LARGE SCALE GENOMIC DNA]</scope>
</reference>
<dbReference type="InterPro" id="IPR006935">
    <property type="entry name" value="Helicase/UvrB_N"/>
</dbReference>
<dbReference type="PANTHER" id="PTHR47396">
    <property type="entry name" value="TYPE I RESTRICTION ENZYME ECOKI R PROTEIN"/>
    <property type="match status" value="1"/>
</dbReference>
<evidence type="ECO:0000313" key="4">
    <source>
        <dbReference type="Proteomes" id="UP000221468"/>
    </source>
</evidence>
<keyword evidence="4" id="KW-1185">Reference proteome</keyword>
<accession>A0A1U9ZA58</accession>
<dbReference type="GO" id="GO:0000403">
    <property type="term" value="F:Y-form DNA binding"/>
    <property type="evidence" value="ECO:0007669"/>
    <property type="project" value="TreeGrafter"/>
</dbReference>
<dbReference type="PROSITE" id="PS51192">
    <property type="entry name" value="HELICASE_ATP_BIND_1"/>
    <property type="match status" value="1"/>
</dbReference>
<dbReference type="InterPro" id="IPR001650">
    <property type="entry name" value="Helicase_C-like"/>
</dbReference>
<dbReference type="SMART" id="SM00490">
    <property type="entry name" value="HELICc"/>
    <property type="match status" value="1"/>
</dbReference>
<proteinExistence type="predicted"/>
<feature type="domain" description="Helicase C-terminal" evidence="2">
    <location>
        <begin position="240"/>
        <end position="386"/>
    </location>
</feature>
<keyword evidence="3" id="KW-0547">Nucleotide-binding</keyword>
<dbReference type="InterPro" id="IPR014001">
    <property type="entry name" value="Helicase_ATP-bd"/>
</dbReference>
<dbReference type="GO" id="GO:0005524">
    <property type="term" value="F:ATP binding"/>
    <property type="evidence" value="ECO:0007669"/>
    <property type="project" value="InterPro"/>
</dbReference>
<dbReference type="GeneID" id="40076392"/>
<dbReference type="PANTHER" id="PTHR47396:SF1">
    <property type="entry name" value="ATP-DEPENDENT HELICASE IRC3-RELATED"/>
    <property type="match status" value="1"/>
</dbReference>
<evidence type="ECO:0000259" key="2">
    <source>
        <dbReference type="PROSITE" id="PS51194"/>
    </source>
</evidence>